<organism evidence="1 2">
    <name type="scientific">Chryseobacterium contaminans</name>
    <dbReference type="NCBI Taxonomy" id="1423959"/>
    <lineage>
        <taxon>Bacteria</taxon>
        <taxon>Pseudomonadati</taxon>
        <taxon>Bacteroidota</taxon>
        <taxon>Flavobacteriia</taxon>
        <taxon>Flavobacteriales</taxon>
        <taxon>Weeksellaceae</taxon>
        <taxon>Chryseobacterium group</taxon>
        <taxon>Chryseobacterium</taxon>
    </lineage>
</organism>
<reference evidence="1 2" key="1">
    <citation type="submission" date="2016-11" db="EMBL/GenBank/DDBJ databases">
        <authorList>
            <person name="Jaros S."/>
            <person name="Januszkiewicz K."/>
            <person name="Wedrychowicz H."/>
        </authorList>
    </citation>
    <scope>NUCLEOTIDE SEQUENCE [LARGE SCALE GENOMIC DNA]</scope>
    <source>
        <strain evidence="1 2">DSM 27621</strain>
    </source>
</reference>
<dbReference type="Gene3D" id="3.40.640.10">
    <property type="entry name" value="Type I PLP-dependent aspartate aminotransferase-like (Major domain)"/>
    <property type="match status" value="1"/>
</dbReference>
<dbReference type="InterPro" id="IPR015421">
    <property type="entry name" value="PyrdxlP-dep_Trfase_major"/>
</dbReference>
<sequence length="45" mass="5236">MNTHSFEREVIDFFAHLFNAQENNYWGYITNGGSEGRDGKGYTFN</sequence>
<dbReference type="SUPFAM" id="SSF53383">
    <property type="entry name" value="PLP-dependent transferases"/>
    <property type="match status" value="1"/>
</dbReference>
<protein>
    <submittedName>
        <fullName evidence="1">Uncharacterized protein</fullName>
    </submittedName>
</protein>
<dbReference type="EMBL" id="FRBM01000003">
    <property type="protein sequence ID" value="SHL30149.1"/>
    <property type="molecule type" value="Genomic_DNA"/>
</dbReference>
<dbReference type="AlphaFoldDB" id="A0A1M6ZIH0"/>
<dbReference type="Proteomes" id="UP000184069">
    <property type="component" value="Unassembled WGS sequence"/>
</dbReference>
<dbReference type="STRING" id="1423959.SAMN05444407_103247"/>
<name>A0A1M6ZIH0_9FLAO</name>
<evidence type="ECO:0000313" key="2">
    <source>
        <dbReference type="Proteomes" id="UP000184069"/>
    </source>
</evidence>
<gene>
    <name evidence="1" type="ORF">SAMN05444407_103247</name>
</gene>
<proteinExistence type="predicted"/>
<evidence type="ECO:0000313" key="1">
    <source>
        <dbReference type="EMBL" id="SHL30149.1"/>
    </source>
</evidence>
<dbReference type="RefSeq" id="WP_165601950.1">
    <property type="nucleotide sequence ID" value="NZ_FRBM01000003.1"/>
</dbReference>
<dbReference type="InterPro" id="IPR015424">
    <property type="entry name" value="PyrdxlP-dep_Trfase"/>
</dbReference>
<accession>A0A1M6ZIH0</accession>